<dbReference type="Pfam" id="PF08241">
    <property type="entry name" value="Methyltransf_11"/>
    <property type="match status" value="1"/>
</dbReference>
<dbReference type="InterPro" id="IPR013216">
    <property type="entry name" value="Methyltransf_11"/>
</dbReference>
<dbReference type="GO" id="GO:0032259">
    <property type="term" value="P:methylation"/>
    <property type="evidence" value="ECO:0007669"/>
    <property type="project" value="UniProtKB-KW"/>
</dbReference>
<gene>
    <name evidence="4" type="ORF">US68_C0009G0012</name>
</gene>
<dbReference type="AlphaFoldDB" id="A0A0G0I674"/>
<evidence type="ECO:0000259" key="3">
    <source>
        <dbReference type="Pfam" id="PF08241"/>
    </source>
</evidence>
<keyword evidence="4" id="KW-0489">Methyltransferase</keyword>
<feature type="transmembrane region" description="Helical" evidence="2">
    <location>
        <begin position="201"/>
        <end position="218"/>
    </location>
</feature>
<protein>
    <submittedName>
        <fullName evidence="4">Methyltransferase, UbiE/COQ5 family</fullName>
    </submittedName>
</protein>
<dbReference type="CDD" id="cd02440">
    <property type="entry name" value="AdoMet_MTases"/>
    <property type="match status" value="1"/>
</dbReference>
<reference evidence="4 5" key="1">
    <citation type="journal article" date="2015" name="Nature">
        <title>rRNA introns, odd ribosomes, and small enigmatic genomes across a large radiation of phyla.</title>
        <authorList>
            <person name="Brown C.T."/>
            <person name="Hug L.A."/>
            <person name="Thomas B.C."/>
            <person name="Sharon I."/>
            <person name="Castelle C.J."/>
            <person name="Singh A."/>
            <person name="Wilkins M.J."/>
            <person name="Williams K.H."/>
            <person name="Banfield J.F."/>
        </authorList>
    </citation>
    <scope>NUCLEOTIDE SEQUENCE [LARGE SCALE GENOMIC DNA]</scope>
</reference>
<sequence length="273" mass="32247">MNYKFESNRVKDYGSEENFYDNWVKEVKAEKINVEELFTAITAPENEYILKYLGPLKGKRILEVGCGFGEASVYFAKKGARVVASDISQKMVDFVKKLSKLNGVETKVLKFSCNRIPFPDNSFDVVYAANVLHHVDIESSVKEIKRVLKKGGSFVAWDPLIHNPLINVYRKKAFKVRTKNEHPLKLSEVITIRSYFRSVRIRYTWFLTLWIFIKYYLIDRVDVNRERYWKKVIVEADKLRFPYLILERIDRIILKIFPILHKYCWNVVIMGKK</sequence>
<name>A0A0G0I674_9BACT</name>
<keyword evidence="2" id="KW-0472">Membrane</keyword>
<evidence type="ECO:0000313" key="5">
    <source>
        <dbReference type="Proteomes" id="UP000034231"/>
    </source>
</evidence>
<dbReference type="InterPro" id="IPR029063">
    <property type="entry name" value="SAM-dependent_MTases_sf"/>
</dbReference>
<keyword evidence="2" id="KW-1133">Transmembrane helix</keyword>
<comment type="caution">
    <text evidence="4">The sequence shown here is derived from an EMBL/GenBank/DDBJ whole genome shotgun (WGS) entry which is preliminary data.</text>
</comment>
<evidence type="ECO:0000256" key="1">
    <source>
        <dbReference type="ARBA" id="ARBA00022679"/>
    </source>
</evidence>
<dbReference type="PANTHER" id="PTHR44068">
    <property type="entry name" value="ZGC:194242"/>
    <property type="match status" value="1"/>
</dbReference>
<keyword evidence="1 4" id="KW-0808">Transferase</keyword>
<keyword evidence="2" id="KW-0812">Transmembrane</keyword>
<accession>A0A0G0I674</accession>
<organism evidence="4 5">
    <name type="scientific">Candidatus Shapirobacteria bacterium GW2011_GWE1_38_10</name>
    <dbReference type="NCBI Taxonomy" id="1618488"/>
    <lineage>
        <taxon>Bacteria</taxon>
        <taxon>Candidatus Shapironibacteriota</taxon>
    </lineage>
</organism>
<dbReference type="Proteomes" id="UP000034231">
    <property type="component" value="Unassembled WGS sequence"/>
</dbReference>
<proteinExistence type="predicted"/>
<evidence type="ECO:0000313" key="4">
    <source>
        <dbReference type="EMBL" id="KKQ50057.1"/>
    </source>
</evidence>
<dbReference type="PANTHER" id="PTHR44068:SF11">
    <property type="entry name" value="GERANYL DIPHOSPHATE 2-C-METHYLTRANSFERASE"/>
    <property type="match status" value="1"/>
</dbReference>
<evidence type="ECO:0000256" key="2">
    <source>
        <dbReference type="SAM" id="Phobius"/>
    </source>
</evidence>
<dbReference type="EMBL" id="LBTX01000009">
    <property type="protein sequence ID" value="KKQ50057.1"/>
    <property type="molecule type" value="Genomic_DNA"/>
</dbReference>
<dbReference type="Gene3D" id="3.40.50.150">
    <property type="entry name" value="Vaccinia Virus protein VP39"/>
    <property type="match status" value="1"/>
</dbReference>
<feature type="domain" description="Methyltransferase type 11" evidence="3">
    <location>
        <begin position="62"/>
        <end position="155"/>
    </location>
</feature>
<dbReference type="GO" id="GO:0008757">
    <property type="term" value="F:S-adenosylmethionine-dependent methyltransferase activity"/>
    <property type="evidence" value="ECO:0007669"/>
    <property type="project" value="InterPro"/>
</dbReference>
<dbReference type="InterPro" id="IPR050447">
    <property type="entry name" value="Erg6_SMT_methyltransf"/>
</dbReference>
<dbReference type="SUPFAM" id="SSF53335">
    <property type="entry name" value="S-adenosyl-L-methionine-dependent methyltransferases"/>
    <property type="match status" value="1"/>
</dbReference>